<dbReference type="EMBL" id="DF968181">
    <property type="protein sequence ID" value="GAP41718.1"/>
    <property type="molecule type" value="Genomic_DNA"/>
</dbReference>
<name>A0A0S7BXK4_9CHLR</name>
<dbReference type="NCBIfam" id="TIGR02227">
    <property type="entry name" value="sigpep_I_bact"/>
    <property type="match status" value="1"/>
</dbReference>
<dbReference type="InterPro" id="IPR019758">
    <property type="entry name" value="Pept_S26A_signal_pept_1_CS"/>
</dbReference>
<dbReference type="RefSeq" id="WP_082174812.1">
    <property type="nucleotide sequence ID" value="NZ_DF968181.1"/>
</dbReference>
<evidence type="ECO:0000313" key="11">
    <source>
        <dbReference type="Proteomes" id="UP000053370"/>
    </source>
</evidence>
<dbReference type="PROSITE" id="PS00760">
    <property type="entry name" value="SPASE_I_2"/>
    <property type="match status" value="1"/>
</dbReference>
<reference evidence="10" key="1">
    <citation type="journal article" date="2015" name="Genome Announc.">
        <title>Draft Genome Sequence of Anaerolineae Strain TC1, a Novel Isolate from a Methanogenic Wastewater Treatment System.</title>
        <authorList>
            <person name="Matsuura N."/>
            <person name="Tourlousse D.M."/>
            <person name="Sun L."/>
            <person name="Toyonaga M."/>
            <person name="Kuroda K."/>
            <person name="Ohashi A."/>
            <person name="Cruz R."/>
            <person name="Yamaguchi T."/>
            <person name="Sekiguchi Y."/>
        </authorList>
    </citation>
    <scope>NUCLEOTIDE SEQUENCE [LARGE SCALE GENOMIC DNA]</scope>
    <source>
        <strain evidence="10">TC1</strain>
    </source>
</reference>
<dbReference type="PROSITE" id="PS00761">
    <property type="entry name" value="SPASE_I_3"/>
    <property type="match status" value="1"/>
</dbReference>
<comment type="similarity">
    <text evidence="3 7">Belongs to the peptidase S26 family.</text>
</comment>
<feature type="domain" description="Peptidase S26" evidence="9">
    <location>
        <begin position="34"/>
        <end position="185"/>
    </location>
</feature>
<feature type="transmembrane region" description="Helical" evidence="7">
    <location>
        <begin position="29"/>
        <end position="50"/>
    </location>
</feature>
<dbReference type="GO" id="GO:0004252">
    <property type="term" value="F:serine-type endopeptidase activity"/>
    <property type="evidence" value="ECO:0007669"/>
    <property type="project" value="InterPro"/>
</dbReference>
<dbReference type="AlphaFoldDB" id="A0A0S7BXK4"/>
<feature type="compositionally biased region" description="Basic and acidic residues" evidence="8">
    <location>
        <begin position="7"/>
        <end position="21"/>
    </location>
</feature>
<dbReference type="Proteomes" id="UP000053370">
    <property type="component" value="Unassembled WGS sequence"/>
</dbReference>
<evidence type="ECO:0000259" key="9">
    <source>
        <dbReference type="Pfam" id="PF10502"/>
    </source>
</evidence>
<evidence type="ECO:0000256" key="7">
    <source>
        <dbReference type="RuleBase" id="RU362042"/>
    </source>
</evidence>
<organism evidence="10">
    <name type="scientific">Flexilinea flocculi</name>
    <dbReference type="NCBI Taxonomy" id="1678840"/>
    <lineage>
        <taxon>Bacteria</taxon>
        <taxon>Bacillati</taxon>
        <taxon>Chloroflexota</taxon>
        <taxon>Anaerolineae</taxon>
        <taxon>Anaerolineales</taxon>
        <taxon>Anaerolineaceae</taxon>
        <taxon>Flexilinea</taxon>
    </lineage>
</organism>
<evidence type="ECO:0000256" key="2">
    <source>
        <dbReference type="ARBA" id="ARBA00004401"/>
    </source>
</evidence>
<proteinExistence type="inferred from homology"/>
<dbReference type="PRINTS" id="PR00727">
    <property type="entry name" value="LEADERPTASE"/>
</dbReference>
<dbReference type="OrthoDB" id="9802919at2"/>
<keyword evidence="7" id="KW-0812">Transmembrane</keyword>
<dbReference type="GO" id="GO:0006465">
    <property type="term" value="P:signal peptide processing"/>
    <property type="evidence" value="ECO:0007669"/>
    <property type="project" value="InterPro"/>
</dbReference>
<evidence type="ECO:0000256" key="6">
    <source>
        <dbReference type="PIRSR" id="PIRSR600223-1"/>
    </source>
</evidence>
<accession>A0A0S7BXK4</accession>
<dbReference type="GO" id="GO:0009003">
    <property type="term" value="F:signal peptidase activity"/>
    <property type="evidence" value="ECO:0007669"/>
    <property type="project" value="UniProtKB-EC"/>
</dbReference>
<keyword evidence="11" id="KW-1185">Reference proteome</keyword>
<dbReference type="PANTHER" id="PTHR43390:SF1">
    <property type="entry name" value="CHLOROPLAST PROCESSING PEPTIDASE"/>
    <property type="match status" value="1"/>
</dbReference>
<dbReference type="InterPro" id="IPR000223">
    <property type="entry name" value="Pept_S26A_signal_pept_1"/>
</dbReference>
<feature type="region of interest" description="Disordered" evidence="8">
    <location>
        <begin position="1"/>
        <end position="23"/>
    </location>
</feature>
<dbReference type="CDD" id="cd06530">
    <property type="entry name" value="S26_SPase_I"/>
    <property type="match status" value="1"/>
</dbReference>
<sequence>MAKQQPYKKEPSNKRPLEKKKEPVKKKTTLGMIWEIVQTLLMAAVLYFAIDYCIARVRVENISMETTFTEGQLLMVNKLNYKFSEPKRGDVVIFEAPKAPGEDYIKRMIGLPGDHVEVKEGKLFINGNEIVEEWIHEPMIYTGSWDVPENSYFVLGDNRNHSSDSHSWGFVPRENLVGNAFFRYWPLNRIRIINNEIVLPGEEEIAAIKEEKNGTGTN</sequence>
<dbReference type="SUPFAM" id="SSF51306">
    <property type="entry name" value="LexA/Signal peptidase"/>
    <property type="match status" value="1"/>
</dbReference>
<keyword evidence="7" id="KW-0472">Membrane</keyword>
<dbReference type="InterPro" id="IPR019533">
    <property type="entry name" value="Peptidase_S26"/>
</dbReference>
<dbReference type="PANTHER" id="PTHR43390">
    <property type="entry name" value="SIGNAL PEPTIDASE I"/>
    <property type="match status" value="1"/>
</dbReference>
<dbReference type="GO" id="GO:0005886">
    <property type="term" value="C:plasma membrane"/>
    <property type="evidence" value="ECO:0007669"/>
    <property type="project" value="UniProtKB-SubCell"/>
</dbReference>
<evidence type="ECO:0000256" key="8">
    <source>
        <dbReference type="SAM" id="MobiDB-lite"/>
    </source>
</evidence>
<dbReference type="Pfam" id="PF10502">
    <property type="entry name" value="Peptidase_S26"/>
    <property type="match status" value="1"/>
</dbReference>
<comment type="subcellular location">
    <subcellularLocation>
        <location evidence="2">Cell membrane</location>
        <topology evidence="2">Single-pass type II membrane protein</topology>
    </subcellularLocation>
    <subcellularLocation>
        <location evidence="7">Membrane</location>
        <topology evidence="7">Single-pass type II membrane protein</topology>
    </subcellularLocation>
</comment>
<keyword evidence="7" id="KW-0645">Protease</keyword>
<dbReference type="Gene3D" id="2.10.109.10">
    <property type="entry name" value="Umud Fragment, subunit A"/>
    <property type="match status" value="1"/>
</dbReference>
<dbReference type="EC" id="3.4.21.89" evidence="4 7"/>
<evidence type="ECO:0000256" key="5">
    <source>
        <dbReference type="ARBA" id="ARBA00022801"/>
    </source>
</evidence>
<dbReference type="InterPro" id="IPR019757">
    <property type="entry name" value="Pept_S26A_signal_pept_1_Lys-AS"/>
</dbReference>
<evidence type="ECO:0000313" key="10">
    <source>
        <dbReference type="EMBL" id="GAP41718.1"/>
    </source>
</evidence>
<dbReference type="PATRIC" id="fig|1678840.3.peg.3232"/>
<protein>
    <recommendedName>
        <fullName evidence="4 7">Signal peptidase I</fullName>
        <ecNumber evidence="4 7">3.4.21.89</ecNumber>
    </recommendedName>
</protein>
<dbReference type="STRING" id="1678840.ATC1_131714"/>
<gene>
    <name evidence="10" type="ORF">ATC1_131714</name>
</gene>
<comment type="catalytic activity">
    <reaction evidence="1 7">
        <text>Cleavage of hydrophobic, N-terminal signal or leader sequences from secreted and periplasmic proteins.</text>
        <dbReference type="EC" id="3.4.21.89"/>
    </reaction>
</comment>
<evidence type="ECO:0000256" key="3">
    <source>
        <dbReference type="ARBA" id="ARBA00009370"/>
    </source>
</evidence>
<keyword evidence="5 7" id="KW-0378">Hydrolase</keyword>
<feature type="active site" evidence="6">
    <location>
        <position position="106"/>
    </location>
</feature>
<evidence type="ECO:0000256" key="4">
    <source>
        <dbReference type="ARBA" id="ARBA00013208"/>
    </source>
</evidence>
<evidence type="ECO:0000256" key="1">
    <source>
        <dbReference type="ARBA" id="ARBA00000677"/>
    </source>
</evidence>
<feature type="active site" evidence="6">
    <location>
        <position position="63"/>
    </location>
</feature>
<keyword evidence="7" id="KW-1133">Transmembrane helix</keyword>
<dbReference type="InterPro" id="IPR036286">
    <property type="entry name" value="LexA/Signal_pep-like_sf"/>
</dbReference>